<accession>A0A165GSP4</accession>
<proteinExistence type="predicted"/>
<dbReference type="EMBL" id="LQNT01000011">
    <property type="protein sequence ID" value="KZE37514.1"/>
    <property type="molecule type" value="Genomic_DNA"/>
</dbReference>
<gene>
    <name evidence="1" type="ORF">AV656_13210</name>
</gene>
<dbReference type="Proteomes" id="UP000076490">
    <property type="component" value="Unassembled WGS sequence"/>
</dbReference>
<reference evidence="1 2" key="1">
    <citation type="submission" date="2016-01" db="EMBL/GenBank/DDBJ databases">
        <title>Whole genome sequencing of Bhargavaea cecembensis T14.</title>
        <authorList>
            <person name="Hong K.W."/>
        </authorList>
    </citation>
    <scope>NUCLEOTIDE SEQUENCE [LARGE SCALE GENOMIC DNA]</scope>
    <source>
        <strain evidence="1 2">T14</strain>
    </source>
</reference>
<protein>
    <submittedName>
        <fullName evidence="1">Uncharacterized protein</fullName>
    </submittedName>
</protein>
<evidence type="ECO:0000313" key="2">
    <source>
        <dbReference type="Proteomes" id="UP000076490"/>
    </source>
</evidence>
<dbReference type="AlphaFoldDB" id="A0A165GSP4"/>
<organism evidence="1 2">
    <name type="scientific">Bhargavaea cecembensis</name>
    <dbReference type="NCBI Taxonomy" id="394098"/>
    <lineage>
        <taxon>Bacteria</taxon>
        <taxon>Bacillati</taxon>
        <taxon>Bacillota</taxon>
        <taxon>Bacilli</taxon>
        <taxon>Bacillales</taxon>
        <taxon>Caryophanaceae</taxon>
        <taxon>Bhargavaea</taxon>
    </lineage>
</organism>
<sequence length="83" mass="9394">MRQAAKRAGGRWKPERPACEWTYESRRGPGPADDLPALREHAATCGMTERGRYMPQPEVATRIFSVLRNRTAVPVAGDFFDFQ</sequence>
<name>A0A165GSP4_9BACL</name>
<evidence type="ECO:0000313" key="1">
    <source>
        <dbReference type="EMBL" id="KZE37514.1"/>
    </source>
</evidence>
<comment type="caution">
    <text evidence="1">The sequence shown here is derived from an EMBL/GenBank/DDBJ whole genome shotgun (WGS) entry which is preliminary data.</text>
</comment>